<comment type="caution">
    <text evidence="1">The sequence shown here is derived from an EMBL/GenBank/DDBJ whole genome shotgun (WGS) entry which is preliminary data.</text>
</comment>
<dbReference type="SMR" id="Q54ZF6"/>
<evidence type="ECO:0000313" key="1">
    <source>
        <dbReference type="EMBL" id="EAL68626.1"/>
    </source>
</evidence>
<dbReference type="HOGENOM" id="CLU_1734887_0_0_1"/>
<gene>
    <name evidence="1" type="ORF">DDB_G0277617</name>
</gene>
<dbReference type="AlphaFoldDB" id="Q54ZF6"/>
<dbReference type="Proteomes" id="UP000002195">
    <property type="component" value="Unassembled WGS sequence"/>
</dbReference>
<dbReference type="InParanoid" id="Q54ZF6"/>
<keyword evidence="2" id="KW-1185">Reference proteome</keyword>
<organism evidence="1 2">
    <name type="scientific">Dictyostelium discoideum</name>
    <name type="common">Social amoeba</name>
    <dbReference type="NCBI Taxonomy" id="44689"/>
    <lineage>
        <taxon>Eukaryota</taxon>
        <taxon>Amoebozoa</taxon>
        <taxon>Evosea</taxon>
        <taxon>Eumycetozoa</taxon>
        <taxon>Dictyostelia</taxon>
        <taxon>Dictyosteliales</taxon>
        <taxon>Dictyosteliaceae</taxon>
        <taxon>Dictyostelium</taxon>
    </lineage>
</organism>
<name>Q54ZF6_DICDI</name>
<evidence type="ECO:0000313" key="2">
    <source>
        <dbReference type="Proteomes" id="UP000002195"/>
    </source>
</evidence>
<dbReference type="PaxDb" id="44689-DDB0203400"/>
<dbReference type="VEuPathDB" id="AmoebaDB:DDB_G0277617"/>
<dbReference type="GeneID" id="8621103"/>
<reference evidence="1 2" key="1">
    <citation type="journal article" date="2005" name="Nature">
        <title>The genome of the social amoeba Dictyostelium discoideum.</title>
        <authorList>
            <consortium name="The Dictyostelium discoideum Sequencing Consortium"/>
            <person name="Eichinger L."/>
            <person name="Pachebat J.A."/>
            <person name="Glockner G."/>
            <person name="Rajandream M.A."/>
            <person name="Sucgang R."/>
            <person name="Berriman M."/>
            <person name="Song J."/>
            <person name="Olsen R."/>
            <person name="Szafranski K."/>
            <person name="Xu Q."/>
            <person name="Tunggal B."/>
            <person name="Kummerfeld S."/>
            <person name="Madera M."/>
            <person name="Konfortov B.A."/>
            <person name="Rivero F."/>
            <person name="Bankier A.T."/>
            <person name="Lehmann R."/>
            <person name="Hamlin N."/>
            <person name="Davies R."/>
            <person name="Gaudet P."/>
            <person name="Fey P."/>
            <person name="Pilcher K."/>
            <person name="Chen G."/>
            <person name="Saunders D."/>
            <person name="Sodergren E."/>
            <person name="Davis P."/>
            <person name="Kerhornou A."/>
            <person name="Nie X."/>
            <person name="Hall N."/>
            <person name="Anjard C."/>
            <person name="Hemphill L."/>
            <person name="Bason N."/>
            <person name="Farbrother P."/>
            <person name="Desany B."/>
            <person name="Just E."/>
            <person name="Morio T."/>
            <person name="Rost R."/>
            <person name="Churcher C."/>
            <person name="Cooper J."/>
            <person name="Haydock S."/>
            <person name="van Driessche N."/>
            <person name="Cronin A."/>
            <person name="Goodhead I."/>
            <person name="Muzny D."/>
            <person name="Mourier T."/>
            <person name="Pain A."/>
            <person name="Lu M."/>
            <person name="Harper D."/>
            <person name="Lindsay R."/>
            <person name="Hauser H."/>
            <person name="James K."/>
            <person name="Quiles M."/>
            <person name="Madan Babu M."/>
            <person name="Saito T."/>
            <person name="Buchrieser C."/>
            <person name="Wardroper A."/>
            <person name="Felder M."/>
            <person name="Thangavelu M."/>
            <person name="Johnson D."/>
            <person name="Knights A."/>
            <person name="Loulseged H."/>
            <person name="Mungall K."/>
            <person name="Oliver K."/>
            <person name="Price C."/>
            <person name="Quail M.A."/>
            <person name="Urushihara H."/>
            <person name="Hernandez J."/>
            <person name="Rabbinowitsch E."/>
            <person name="Steffen D."/>
            <person name="Sanders M."/>
            <person name="Ma J."/>
            <person name="Kohara Y."/>
            <person name="Sharp S."/>
            <person name="Simmonds M."/>
            <person name="Spiegler S."/>
            <person name="Tivey A."/>
            <person name="Sugano S."/>
            <person name="White B."/>
            <person name="Walker D."/>
            <person name="Woodward J."/>
            <person name="Winckler T."/>
            <person name="Tanaka Y."/>
            <person name="Shaulsky G."/>
            <person name="Schleicher M."/>
            <person name="Weinstock G."/>
            <person name="Rosenthal A."/>
            <person name="Cox E.C."/>
            <person name="Chisholm R.L."/>
            <person name="Gibbs R."/>
            <person name="Loomis W.F."/>
            <person name="Platzer M."/>
            <person name="Kay R.R."/>
            <person name="Williams J."/>
            <person name="Dear P.H."/>
            <person name="Noegel A.A."/>
            <person name="Barrell B."/>
            <person name="Kuspa A."/>
        </authorList>
    </citation>
    <scope>NUCLEOTIDE SEQUENCE [LARGE SCALE GENOMIC DNA]</scope>
    <source>
        <strain evidence="1 2">AX4</strain>
    </source>
</reference>
<sequence length="151" mass="17576">MTNSITNIESSSGSSGSKDSRLQRLFKYTFEKMKYIVDYYHTEIINHTDDINNAEIEKFLKLISNLIYQNNNKNNNNKNNNNNNNNNENCEKQLINLFGPRLAIFYLIENNNLNFEGIDGESGVHQKDSFVTVCSKEKDNNIPRYFVTIYD</sequence>
<dbReference type="EMBL" id="AAFI02000020">
    <property type="protein sequence ID" value="EAL68626.1"/>
    <property type="molecule type" value="Genomic_DNA"/>
</dbReference>
<protein>
    <submittedName>
        <fullName evidence="1">Uncharacterized protein</fullName>
    </submittedName>
</protein>
<accession>Q54ZF6</accession>
<proteinExistence type="predicted"/>
<dbReference type="KEGG" id="ddi:DDB_G0277617"/>
<dbReference type="RefSeq" id="XP_642541.1">
    <property type="nucleotide sequence ID" value="XM_637449.1"/>
</dbReference>